<comment type="similarity">
    <text evidence="2 3">Belongs to the BCP1 family.</text>
</comment>
<keyword evidence="3" id="KW-0653">Protein transport</keyword>
<dbReference type="InterPro" id="IPR025602">
    <property type="entry name" value="BCP1_family"/>
</dbReference>
<dbReference type="PANTHER" id="PTHR13261:SF0">
    <property type="entry name" value="BRCA2 AND CDKN1A-INTERACTING PROTEIN"/>
    <property type="match status" value="1"/>
</dbReference>
<comment type="caution">
    <text evidence="5">The sequence shown here is derived from an EMBL/GenBank/DDBJ whole genome shotgun (WGS) entry which is preliminary data.</text>
</comment>
<dbReference type="OrthoDB" id="27543at2759"/>
<dbReference type="Proteomes" id="UP000469558">
    <property type="component" value="Unassembled WGS sequence"/>
</dbReference>
<feature type="region of interest" description="Disordered" evidence="4">
    <location>
        <begin position="1"/>
        <end position="28"/>
    </location>
</feature>
<keyword evidence="3" id="KW-0539">Nucleus</keyword>
<protein>
    <recommendedName>
        <fullName evidence="3">Protein BCP1</fullName>
    </recommendedName>
</protein>
<evidence type="ECO:0000256" key="4">
    <source>
        <dbReference type="SAM" id="MobiDB-lite"/>
    </source>
</evidence>
<name>A0A8T9CGI7_9HELO</name>
<keyword evidence="6" id="KW-1185">Reference proteome</keyword>
<comment type="subcellular location">
    <subcellularLocation>
        <location evidence="3">Nucleus</location>
    </subcellularLocation>
</comment>
<dbReference type="PIRSF" id="PIRSF028983">
    <property type="entry name" value="BCP1"/>
    <property type="match status" value="1"/>
</dbReference>
<dbReference type="EMBL" id="QGMK01000098">
    <property type="protein sequence ID" value="TVY84282.1"/>
    <property type="molecule type" value="Genomic_DNA"/>
</dbReference>
<evidence type="ECO:0000256" key="3">
    <source>
        <dbReference type="PIRNR" id="PIRNR028983"/>
    </source>
</evidence>
<dbReference type="PANTHER" id="PTHR13261">
    <property type="entry name" value="BRCA2 AND CDKN1A INTERACTING PROTEIN"/>
    <property type="match status" value="1"/>
</dbReference>
<dbReference type="AlphaFoldDB" id="A0A8T9CGI7"/>
<reference evidence="5 6" key="1">
    <citation type="submission" date="2018-05" db="EMBL/GenBank/DDBJ databases">
        <title>Genome sequencing and assembly of the regulated plant pathogen Lachnellula willkommii and related sister species for the development of diagnostic species identification markers.</title>
        <authorList>
            <person name="Giroux E."/>
            <person name="Bilodeau G."/>
        </authorList>
    </citation>
    <scope>NUCLEOTIDE SEQUENCE [LARGE SCALE GENOMIC DNA]</scope>
    <source>
        <strain evidence="5 6">CBS 268.59</strain>
    </source>
</reference>
<comment type="function">
    <text evidence="1 3">Involved in nuclear export, actin cytoskeleton organization and vesicular transport.</text>
</comment>
<evidence type="ECO:0000313" key="6">
    <source>
        <dbReference type="Proteomes" id="UP000469558"/>
    </source>
</evidence>
<keyword evidence="3" id="KW-0813">Transport</keyword>
<evidence type="ECO:0000313" key="5">
    <source>
        <dbReference type="EMBL" id="TVY84282.1"/>
    </source>
</evidence>
<accession>A0A8T9CGI7</accession>
<sequence>MVKKRNRDPEVMAEVPPAQVEGDDSGSDDDMNTLDVEFEWFNFKPDIDFQGLKSLLQQLLDVDSQLFDLSALADLILSQPTLGSTVKVDGEDTDAWAFLTILNLHEHRDKKVIKDLTRYIVAKSKSSSTLSDLGSLLELPSSQIGLIFAERRINVPSEIAPPMYTMLIDEIEAAVEDNEPYKFTHYLILSKTYNEIASTLDQEDAPKTKKSKAGKASRETFYFHPEDEVLQQHALASGSFEYTKDEGEGMADSKRAFQEMGIKPQGIIILIEASKFEGAVKAIGEYLSPPQPQ</sequence>
<dbReference type="GO" id="GO:0005634">
    <property type="term" value="C:nucleus"/>
    <property type="evidence" value="ECO:0007669"/>
    <property type="project" value="UniProtKB-SubCell"/>
</dbReference>
<gene>
    <name evidence="5" type="primary">BCP1</name>
    <name evidence="5" type="ORF">LSUE1_G000264</name>
</gene>
<proteinExistence type="inferred from homology"/>
<dbReference type="Pfam" id="PF13862">
    <property type="entry name" value="BCCIP"/>
    <property type="match status" value="1"/>
</dbReference>
<dbReference type="GO" id="GO:0015031">
    <property type="term" value="P:protein transport"/>
    <property type="evidence" value="ECO:0007669"/>
    <property type="project" value="UniProtKB-KW"/>
</dbReference>
<evidence type="ECO:0000256" key="2">
    <source>
        <dbReference type="ARBA" id="ARBA00006781"/>
    </source>
</evidence>
<organism evidence="5 6">
    <name type="scientific">Lachnellula suecica</name>
    <dbReference type="NCBI Taxonomy" id="602035"/>
    <lineage>
        <taxon>Eukaryota</taxon>
        <taxon>Fungi</taxon>
        <taxon>Dikarya</taxon>
        <taxon>Ascomycota</taxon>
        <taxon>Pezizomycotina</taxon>
        <taxon>Leotiomycetes</taxon>
        <taxon>Helotiales</taxon>
        <taxon>Lachnaceae</taxon>
        <taxon>Lachnellula</taxon>
    </lineage>
</organism>
<evidence type="ECO:0000256" key="1">
    <source>
        <dbReference type="ARBA" id="ARBA00002688"/>
    </source>
</evidence>